<accession>A0ABN5GNY2</accession>
<organism evidence="1 2">
    <name type="scientific">Phaeobacter inhibens</name>
    <dbReference type="NCBI Taxonomy" id="221822"/>
    <lineage>
        <taxon>Bacteria</taxon>
        <taxon>Pseudomonadati</taxon>
        <taxon>Pseudomonadota</taxon>
        <taxon>Alphaproteobacteria</taxon>
        <taxon>Rhodobacterales</taxon>
        <taxon>Roseobacteraceae</taxon>
        <taxon>Phaeobacter</taxon>
    </lineage>
</organism>
<keyword evidence="2" id="KW-1185">Reference proteome</keyword>
<reference evidence="1 2" key="1">
    <citation type="journal article" date="2017" name="Genome Biol. Evol.">
        <title>Trajectories and Drivers of Genome Evolution in Surface-Associated Marine Phaeobacter.</title>
        <authorList>
            <person name="Freese H.M."/>
            <person name="Sikorski J."/>
            <person name="Bunk B."/>
            <person name="Scheuner C."/>
            <person name="Meier-Kolthoff J.P."/>
            <person name="Sproer C."/>
            <person name="Gram L."/>
            <person name="Overmann J."/>
        </authorList>
    </citation>
    <scope>NUCLEOTIDE SEQUENCE [LARGE SCALE GENOMIC DNA]</scope>
    <source>
        <strain evidence="1 2">P66</strain>
    </source>
</reference>
<protein>
    <submittedName>
        <fullName evidence="1">Uncharacterized protein</fullName>
    </submittedName>
</protein>
<dbReference type="RefSeq" id="WP_155805589.1">
    <property type="nucleotide sequence ID" value="NZ_CANLFJ010000001.1"/>
</dbReference>
<evidence type="ECO:0000313" key="1">
    <source>
        <dbReference type="EMBL" id="AUQ95293.1"/>
    </source>
</evidence>
<gene>
    <name evidence="1" type="ORF">PhaeoP66_02529</name>
</gene>
<dbReference type="EMBL" id="CP010705">
    <property type="protein sequence ID" value="AUQ95293.1"/>
    <property type="molecule type" value="Genomic_DNA"/>
</dbReference>
<dbReference type="Proteomes" id="UP000236536">
    <property type="component" value="Chromosome"/>
</dbReference>
<name>A0ABN5GNY2_9RHOB</name>
<reference evidence="1 2" key="2">
    <citation type="journal article" date="2017" name="Int. J. Syst. Evol. Microbiol.">
        <title>Adaptation of Surface-Associated Bacteria to the Open Ocean: A Genomically Distinct Subpopulation of Phaeobacter gallaeciensis Colonizes Pacific Mesozooplankton.</title>
        <authorList>
            <person name="Freese H.M."/>
            <person name="Methner A."/>
            <person name="Overmann J."/>
        </authorList>
    </citation>
    <scope>NUCLEOTIDE SEQUENCE [LARGE SCALE GENOMIC DNA]</scope>
    <source>
        <strain evidence="1 2">P66</strain>
    </source>
</reference>
<sequence>MSFLLQFFSLRHRPVEGTRASVSLHAYGLPRGDQGFCLEWYLDRSENRNG</sequence>
<evidence type="ECO:0000313" key="2">
    <source>
        <dbReference type="Proteomes" id="UP000236536"/>
    </source>
</evidence>
<proteinExistence type="predicted"/>